<feature type="compositionally biased region" description="Basic residues" evidence="2">
    <location>
        <begin position="193"/>
        <end position="202"/>
    </location>
</feature>
<dbReference type="InterPro" id="IPR000971">
    <property type="entry name" value="Globin"/>
</dbReference>
<protein>
    <submittedName>
        <fullName evidence="4">Hemoglobin-like flavoprotein</fullName>
    </submittedName>
</protein>
<dbReference type="Pfam" id="PF00042">
    <property type="entry name" value="Globin"/>
    <property type="match status" value="1"/>
</dbReference>
<dbReference type="STRING" id="366584.SAMN05216377_101418"/>
<feature type="region of interest" description="Disordered" evidence="2">
    <location>
        <begin position="170"/>
        <end position="202"/>
    </location>
</feature>
<dbReference type="OrthoDB" id="3213438at2"/>
<dbReference type="Gene3D" id="1.10.490.10">
    <property type="entry name" value="Globins"/>
    <property type="match status" value="1"/>
</dbReference>
<dbReference type="AlphaFoldDB" id="A0A1G7ELV0"/>
<dbReference type="InterPro" id="IPR012292">
    <property type="entry name" value="Globin/Proto"/>
</dbReference>
<dbReference type="GO" id="GO:0019825">
    <property type="term" value="F:oxygen binding"/>
    <property type="evidence" value="ECO:0007669"/>
    <property type="project" value="InterPro"/>
</dbReference>
<sequence length="202" mass="22999">MIENSEQRQHAATSRADRFGPWLESTPSREVMAAVEGSLHAVADRPVRLAEVFYRYLFEMAPATRAMFADDMSEQMQKMTDTLLDAIARLVRMDTAELEIALYRLGQDHYERYAVEPDHYLYIAHALTRAVREVAGWDYSSRLSSSWISLCQWVTGHMIRGARAAIAAERPHPQPLAAIPSPRPSPRHDQRVPRRARRLSGA</sequence>
<dbReference type="Proteomes" id="UP000198967">
    <property type="component" value="Unassembled WGS sequence"/>
</dbReference>
<keyword evidence="5" id="KW-1185">Reference proteome</keyword>
<organism evidence="4 5">
    <name type="scientific">Pseudonocardia oroxyli</name>
    <dbReference type="NCBI Taxonomy" id="366584"/>
    <lineage>
        <taxon>Bacteria</taxon>
        <taxon>Bacillati</taxon>
        <taxon>Actinomycetota</taxon>
        <taxon>Actinomycetes</taxon>
        <taxon>Pseudonocardiales</taxon>
        <taxon>Pseudonocardiaceae</taxon>
        <taxon>Pseudonocardia</taxon>
    </lineage>
</organism>
<dbReference type="RefSeq" id="WP_093075670.1">
    <property type="nucleotide sequence ID" value="NZ_FNBE01000001.1"/>
</dbReference>
<dbReference type="GO" id="GO:0005344">
    <property type="term" value="F:oxygen carrier activity"/>
    <property type="evidence" value="ECO:0007669"/>
    <property type="project" value="UniProtKB-KW"/>
</dbReference>
<evidence type="ECO:0000313" key="4">
    <source>
        <dbReference type="EMBL" id="SDE64587.1"/>
    </source>
</evidence>
<keyword evidence="1" id="KW-0349">Heme</keyword>
<keyword evidence="1" id="KW-0479">Metal-binding</keyword>
<dbReference type="GO" id="GO:0020037">
    <property type="term" value="F:heme binding"/>
    <property type="evidence" value="ECO:0007669"/>
    <property type="project" value="InterPro"/>
</dbReference>
<evidence type="ECO:0000256" key="2">
    <source>
        <dbReference type="SAM" id="MobiDB-lite"/>
    </source>
</evidence>
<dbReference type="SUPFAM" id="SSF46458">
    <property type="entry name" value="Globin-like"/>
    <property type="match status" value="1"/>
</dbReference>
<feature type="domain" description="Globin" evidence="3">
    <location>
        <begin position="25"/>
        <end position="163"/>
    </location>
</feature>
<keyword evidence="1" id="KW-0408">Iron</keyword>
<proteinExistence type="inferred from homology"/>
<name>A0A1G7ELV0_PSEOR</name>
<keyword evidence="1" id="KW-0561">Oxygen transport</keyword>
<keyword evidence="1" id="KW-0813">Transport</keyword>
<dbReference type="EMBL" id="FNBE01000001">
    <property type="protein sequence ID" value="SDE64587.1"/>
    <property type="molecule type" value="Genomic_DNA"/>
</dbReference>
<gene>
    <name evidence="4" type="ORF">SAMN05216377_101418</name>
</gene>
<dbReference type="InterPro" id="IPR009050">
    <property type="entry name" value="Globin-like_sf"/>
</dbReference>
<evidence type="ECO:0000259" key="3">
    <source>
        <dbReference type="PROSITE" id="PS01033"/>
    </source>
</evidence>
<feature type="region of interest" description="Disordered" evidence="2">
    <location>
        <begin position="1"/>
        <end position="22"/>
    </location>
</feature>
<comment type="similarity">
    <text evidence="1">Belongs to the globin family.</text>
</comment>
<accession>A0A1G7ELV0</accession>
<evidence type="ECO:0000313" key="5">
    <source>
        <dbReference type="Proteomes" id="UP000198967"/>
    </source>
</evidence>
<reference evidence="4 5" key="1">
    <citation type="submission" date="2016-10" db="EMBL/GenBank/DDBJ databases">
        <authorList>
            <person name="de Groot N.N."/>
        </authorList>
    </citation>
    <scope>NUCLEOTIDE SEQUENCE [LARGE SCALE GENOMIC DNA]</scope>
    <source>
        <strain evidence="4 5">CGMCC 4.3143</strain>
    </source>
</reference>
<dbReference type="PROSITE" id="PS01033">
    <property type="entry name" value="GLOBIN"/>
    <property type="match status" value="1"/>
</dbReference>
<evidence type="ECO:0000256" key="1">
    <source>
        <dbReference type="RuleBase" id="RU000356"/>
    </source>
</evidence>